<comment type="similarity">
    <text evidence="3 10">Belongs to the class-I fumarase family.</text>
</comment>
<evidence type="ECO:0000313" key="14">
    <source>
        <dbReference type="Proteomes" id="UP000321201"/>
    </source>
</evidence>
<dbReference type="PIRSF" id="PIRSF001394">
    <property type="entry name" value="Fe_dep_fumar_hy"/>
    <property type="match status" value="1"/>
</dbReference>
<dbReference type="GO" id="GO:0004333">
    <property type="term" value="F:fumarate hydratase activity"/>
    <property type="evidence" value="ECO:0007669"/>
    <property type="project" value="UniProtKB-UniRule"/>
</dbReference>
<dbReference type="InterPro" id="IPR004647">
    <property type="entry name" value="Fe-S_hydro-lyase_TtdB-typ_cat"/>
</dbReference>
<proteinExistence type="inferred from homology"/>
<dbReference type="Pfam" id="PF05681">
    <property type="entry name" value="Fumerase"/>
    <property type="match status" value="1"/>
</dbReference>
<accession>A0A5C7EGJ8</accession>
<dbReference type="InterPro" id="IPR011167">
    <property type="entry name" value="Fe_dep_fumarate_hydratase"/>
</dbReference>
<sequence>MAVIKQEDFIQSIADAFQYISYYHPADYIKALTEAYEREASPAAKDAMAQILVNSRMCAEGHRPLCQDTGIAVVFLKIGMNVRWDATMGVADMVNEGVRRAYTHPDNVLRASILADPAGERKNTRDNTPAVIHMEVVPGDTVEVILAAKGGGSENKAKFTMLNPSDSIVDWVLKTVPTMGAGWCPPGILGLGIGGTPEKAMVMAKEAILEPIDIHELQARGPKNRIEELRLELYEKVNALGIGAQGLGGLTTVLDVKIRHYPTHAASLPVGMIPNCAATRHAHFVLDGSGPVALEPPSLDLWPKIELMGAEGARRVNLDTLTRQDILTWRAGERVLLTGRLLTGRDAAHKRLVDMIGRGEKLPVDFTNRFIYYVGPVDPVRDEVVGPAGPTTATRMDKFTDTMLAKTGLIGMVGKAERGPQAIEAIRKHKAVYCIAVGGAAYLVAKAIRSSKVLAFPELGMEAIYEFEVKDMPVTVAVDAHGNSVHTTGPAEWRAKIGKLPLAVTT</sequence>
<dbReference type="InterPro" id="IPR036660">
    <property type="entry name" value="Fe-S_hydroAse_TtdB_cat_sf"/>
</dbReference>
<keyword evidence="9 10" id="KW-0456">Lyase</keyword>
<dbReference type="EC" id="4.2.1.2" evidence="10"/>
<dbReference type="FunCoup" id="A0A5C7EGJ8">
    <property type="interactions" value="153"/>
</dbReference>
<comment type="subunit">
    <text evidence="4 10">Homodimer.</text>
</comment>
<keyword evidence="5 10" id="KW-0004">4Fe-4S</keyword>
<evidence type="ECO:0000256" key="10">
    <source>
        <dbReference type="PIRNR" id="PIRNR001394"/>
    </source>
</evidence>
<evidence type="ECO:0000259" key="11">
    <source>
        <dbReference type="Pfam" id="PF05681"/>
    </source>
</evidence>
<dbReference type="RefSeq" id="WP_147801060.1">
    <property type="nucleotide sequence ID" value="NZ_VPFL01000031.1"/>
</dbReference>
<keyword evidence="8 10" id="KW-0411">Iron-sulfur</keyword>
<evidence type="ECO:0000256" key="6">
    <source>
        <dbReference type="ARBA" id="ARBA00022723"/>
    </source>
</evidence>
<dbReference type="NCBIfam" id="NF004885">
    <property type="entry name" value="PRK06246.1"/>
    <property type="match status" value="1"/>
</dbReference>
<keyword evidence="6 10" id="KW-0479">Metal-binding</keyword>
<feature type="domain" description="Fe-S hydro-lyase tartrate dehydratase beta-type catalytic" evidence="12">
    <location>
        <begin position="288"/>
        <end position="488"/>
    </location>
</feature>
<dbReference type="NCBIfam" id="TIGR00722">
    <property type="entry name" value="ttdA_fumA_fumB"/>
    <property type="match status" value="1"/>
</dbReference>
<organism evidence="13 14">
    <name type="scientific">Pelomicrobium methylotrophicum</name>
    <dbReference type="NCBI Taxonomy" id="2602750"/>
    <lineage>
        <taxon>Bacteria</taxon>
        <taxon>Pseudomonadati</taxon>
        <taxon>Pseudomonadota</taxon>
        <taxon>Hydrogenophilia</taxon>
        <taxon>Hydrogenophilia incertae sedis</taxon>
        <taxon>Pelomicrobium</taxon>
    </lineage>
</organism>
<evidence type="ECO:0000256" key="9">
    <source>
        <dbReference type="ARBA" id="ARBA00023239"/>
    </source>
</evidence>
<dbReference type="Pfam" id="PF05683">
    <property type="entry name" value="Fumerase_C"/>
    <property type="match status" value="1"/>
</dbReference>
<comment type="function">
    <text evidence="10">Catalyzes the reversible hydration of fumarate to (S)-malate.</text>
</comment>
<evidence type="ECO:0000256" key="5">
    <source>
        <dbReference type="ARBA" id="ARBA00022485"/>
    </source>
</evidence>
<protein>
    <recommendedName>
        <fullName evidence="10">Fumarate hydratase class I</fullName>
        <ecNumber evidence="10">4.2.1.2</ecNumber>
    </recommendedName>
</protein>
<evidence type="ECO:0000256" key="4">
    <source>
        <dbReference type="ARBA" id="ARBA00011738"/>
    </source>
</evidence>
<dbReference type="SUPFAM" id="SSF117457">
    <property type="entry name" value="FumA C-terminal domain-like"/>
    <property type="match status" value="1"/>
</dbReference>
<comment type="cofactor">
    <cofactor evidence="2 10">
        <name>[4Fe-4S] cluster</name>
        <dbReference type="ChEBI" id="CHEBI:49883"/>
    </cofactor>
</comment>
<dbReference type="AlphaFoldDB" id="A0A5C7EGJ8"/>
<evidence type="ECO:0000259" key="12">
    <source>
        <dbReference type="Pfam" id="PF05683"/>
    </source>
</evidence>
<evidence type="ECO:0000256" key="8">
    <source>
        <dbReference type="ARBA" id="ARBA00023014"/>
    </source>
</evidence>
<dbReference type="InParanoid" id="A0A5C7EGJ8"/>
<dbReference type="PANTHER" id="PTHR43351:SF2">
    <property type="entry name" value="L(+)-TARTRATE DEHYDRATASE SUBUNIT BETA-RELATED"/>
    <property type="match status" value="1"/>
</dbReference>
<dbReference type="PANTHER" id="PTHR43351">
    <property type="entry name" value="L(+)-TARTRATE DEHYDRATASE SUBUNIT BETA"/>
    <property type="match status" value="1"/>
</dbReference>
<gene>
    <name evidence="13" type="ORF">FR698_15300</name>
</gene>
<evidence type="ECO:0000256" key="3">
    <source>
        <dbReference type="ARBA" id="ARBA00008876"/>
    </source>
</evidence>
<keyword evidence="7 10" id="KW-0408">Iron</keyword>
<dbReference type="OrthoDB" id="9798978at2"/>
<dbReference type="GO" id="GO:0051539">
    <property type="term" value="F:4 iron, 4 sulfur cluster binding"/>
    <property type="evidence" value="ECO:0007669"/>
    <property type="project" value="UniProtKB-UniRule"/>
</dbReference>
<comment type="catalytic activity">
    <reaction evidence="1 10">
        <text>(S)-malate = fumarate + H2O</text>
        <dbReference type="Rhea" id="RHEA:12460"/>
        <dbReference type="ChEBI" id="CHEBI:15377"/>
        <dbReference type="ChEBI" id="CHEBI:15589"/>
        <dbReference type="ChEBI" id="CHEBI:29806"/>
        <dbReference type="EC" id="4.2.1.2"/>
    </reaction>
</comment>
<comment type="caution">
    <text evidence="13">The sequence shown here is derived from an EMBL/GenBank/DDBJ whole genome shotgun (WGS) entry which is preliminary data.</text>
</comment>
<evidence type="ECO:0000256" key="1">
    <source>
        <dbReference type="ARBA" id="ARBA00000929"/>
    </source>
</evidence>
<name>A0A5C7EGJ8_9PROT</name>
<feature type="domain" description="Fe-S hydro-lyase tartrate dehydratase alpha-type catalytic" evidence="11">
    <location>
        <begin position="11"/>
        <end position="284"/>
    </location>
</feature>
<evidence type="ECO:0000256" key="2">
    <source>
        <dbReference type="ARBA" id="ARBA00001966"/>
    </source>
</evidence>
<evidence type="ECO:0000256" key="7">
    <source>
        <dbReference type="ARBA" id="ARBA00023004"/>
    </source>
</evidence>
<dbReference type="InterPro" id="IPR004646">
    <property type="entry name" value="Fe-S_hydro-lyase_TtdA-typ_cat"/>
</dbReference>
<evidence type="ECO:0000313" key="13">
    <source>
        <dbReference type="EMBL" id="TXF10411.1"/>
    </source>
</evidence>
<dbReference type="GO" id="GO:0046872">
    <property type="term" value="F:metal ion binding"/>
    <property type="evidence" value="ECO:0007669"/>
    <property type="project" value="UniProtKB-UniRule"/>
</dbReference>
<dbReference type="NCBIfam" id="TIGR00723">
    <property type="entry name" value="ttdB_fumA_fumB"/>
    <property type="match status" value="1"/>
</dbReference>
<dbReference type="EMBL" id="VPFL01000031">
    <property type="protein sequence ID" value="TXF10411.1"/>
    <property type="molecule type" value="Genomic_DNA"/>
</dbReference>
<dbReference type="Gene3D" id="3.20.130.10">
    <property type="entry name" value="Fe-S hydro-lyase, tartrate dehydratase beta-type, catalytic domain"/>
    <property type="match status" value="1"/>
</dbReference>
<dbReference type="GO" id="GO:0006091">
    <property type="term" value="P:generation of precursor metabolites and energy"/>
    <property type="evidence" value="ECO:0007669"/>
    <property type="project" value="InterPro"/>
</dbReference>
<dbReference type="Proteomes" id="UP000321201">
    <property type="component" value="Unassembled WGS sequence"/>
</dbReference>
<keyword evidence="14" id="KW-1185">Reference proteome</keyword>
<reference evidence="13 14" key="1">
    <citation type="submission" date="2019-08" db="EMBL/GenBank/DDBJ databases">
        <title>Pelomicrobium methylotrophicum gen. nov., sp. nov. a moderately thermophilic, facultatively anaerobic, lithoautotrophic and methylotrophic bacterium isolated from a terrestrial mud volcano.</title>
        <authorList>
            <person name="Slobodkina G.B."/>
            <person name="Merkel A.Y."/>
            <person name="Slobodkin A.I."/>
        </authorList>
    </citation>
    <scope>NUCLEOTIDE SEQUENCE [LARGE SCALE GENOMIC DNA]</scope>
    <source>
        <strain evidence="13 14">SM250</strain>
    </source>
</reference>